<dbReference type="PANTHER" id="PTHR45947">
    <property type="entry name" value="SULFOQUINOVOSYL TRANSFERASE SQD2"/>
    <property type="match status" value="1"/>
</dbReference>
<evidence type="ECO:0000313" key="3">
    <source>
        <dbReference type="Proteomes" id="UP000078463"/>
    </source>
</evidence>
<dbReference type="Proteomes" id="UP000078463">
    <property type="component" value="Chromosome"/>
</dbReference>
<dbReference type="InterPro" id="IPR028098">
    <property type="entry name" value="Glyco_trans_4-like_N"/>
</dbReference>
<protein>
    <submittedName>
        <fullName evidence="2">Alpha-mannosyltransferase</fullName>
    </submittedName>
</protein>
<sequence length="342" mass="37563">MKIMIITDAWDPQVNGVVRTLKQTRAELIAMGHEVEMITPTGFKSIPCPTYPDIALSLFPGKEVARRIKEFAPDAMHIATEGPLGLSARSYAVKNNLPFSTAYHTRFPEYVKARTGIPLAITYAFIRWFHGPSMAVMAPTIVVKEDLEKYGLNNVVLWSRGVDLDIFKMQESKALNTAHPIFLYVGRVAIEKNINAFLEIDLPGSKWVVGDGPAMAGIKEKYPDINYLGVLQQHELAKVYAAADVFVFPSKTDTFGLVLLEAMACGTPVASYPVTGPIDVLGNSKAGAMNDDLRVACLEALKIPREVARAHAEKFSWRAASEEFAKHLKPVPSPDVHVTAIA</sequence>
<dbReference type="Pfam" id="PF13439">
    <property type="entry name" value="Glyco_transf_4"/>
    <property type="match status" value="1"/>
</dbReference>
<evidence type="ECO:0000313" key="2">
    <source>
        <dbReference type="EMBL" id="ANI99504.1"/>
    </source>
</evidence>
<dbReference type="PANTHER" id="PTHR45947:SF3">
    <property type="entry name" value="SULFOQUINOVOSYL TRANSFERASE SQD2"/>
    <property type="match status" value="1"/>
</dbReference>
<dbReference type="RefSeq" id="WP_068948517.1">
    <property type="nucleotide sequence ID" value="NZ_CP015922.1"/>
</dbReference>
<keyword evidence="2" id="KW-0328">Glycosyltransferase</keyword>
<keyword evidence="3" id="KW-1185">Reference proteome</keyword>
<accession>A0A191UER1</accession>
<feature type="domain" description="Glycosyltransferase subfamily 4-like N-terminal" evidence="1">
    <location>
        <begin position="14"/>
        <end position="165"/>
    </location>
</feature>
<reference evidence="3" key="1">
    <citation type="submission" date="2016-05" db="EMBL/GenBank/DDBJ databases">
        <title>Polynucleobacter sp. QLW-P1FAT50C-4 genome.</title>
        <authorList>
            <person name="Hahn M.W."/>
        </authorList>
    </citation>
    <scope>NUCLEOTIDE SEQUENCE [LARGE SCALE GENOMIC DNA]</scope>
    <source>
        <strain evidence="3">QLW-P1FAT50C-4</strain>
    </source>
</reference>
<organism evidence="2 3">
    <name type="scientific">Polynucleobacter wuianus</name>
    <dbReference type="NCBI Taxonomy" id="1743168"/>
    <lineage>
        <taxon>Bacteria</taxon>
        <taxon>Pseudomonadati</taxon>
        <taxon>Pseudomonadota</taxon>
        <taxon>Betaproteobacteria</taxon>
        <taxon>Burkholderiales</taxon>
        <taxon>Burkholderiaceae</taxon>
        <taxon>Polynucleobacter</taxon>
    </lineage>
</organism>
<dbReference type="InterPro" id="IPR050194">
    <property type="entry name" value="Glycosyltransferase_grp1"/>
</dbReference>
<keyword evidence="2" id="KW-0808">Transferase</keyword>
<dbReference type="SUPFAM" id="SSF53756">
    <property type="entry name" value="UDP-Glycosyltransferase/glycogen phosphorylase"/>
    <property type="match status" value="1"/>
</dbReference>
<dbReference type="KEGG" id="pwu:A8O14_05005"/>
<gene>
    <name evidence="2" type="ORF">A8O14_05005</name>
</gene>
<dbReference type="Gene3D" id="3.40.50.2000">
    <property type="entry name" value="Glycogen Phosphorylase B"/>
    <property type="match status" value="2"/>
</dbReference>
<dbReference type="EMBL" id="CP015922">
    <property type="protein sequence ID" value="ANI99504.1"/>
    <property type="molecule type" value="Genomic_DNA"/>
</dbReference>
<dbReference type="GO" id="GO:0016757">
    <property type="term" value="F:glycosyltransferase activity"/>
    <property type="evidence" value="ECO:0007669"/>
    <property type="project" value="UniProtKB-KW"/>
</dbReference>
<dbReference type="AlphaFoldDB" id="A0A191UER1"/>
<name>A0A191UER1_9BURK</name>
<dbReference type="OrthoDB" id="9802525at2"/>
<dbReference type="STRING" id="1743168.A8O14_05005"/>
<proteinExistence type="predicted"/>
<dbReference type="CDD" id="cd03814">
    <property type="entry name" value="GT4-like"/>
    <property type="match status" value="1"/>
</dbReference>
<evidence type="ECO:0000259" key="1">
    <source>
        <dbReference type="Pfam" id="PF13439"/>
    </source>
</evidence>
<dbReference type="Pfam" id="PF13692">
    <property type="entry name" value="Glyco_trans_1_4"/>
    <property type="match status" value="1"/>
</dbReference>